<dbReference type="Gene3D" id="2.30.42.10">
    <property type="match status" value="1"/>
</dbReference>
<feature type="transmembrane region" description="Helical" evidence="5">
    <location>
        <begin position="123"/>
        <end position="148"/>
    </location>
</feature>
<dbReference type="InterPro" id="IPR036034">
    <property type="entry name" value="PDZ_sf"/>
</dbReference>
<dbReference type="AlphaFoldDB" id="A0A9D2ESE8"/>
<accession>A0A9D2ESE8</accession>
<dbReference type="InterPro" id="IPR009003">
    <property type="entry name" value="Peptidase_S1_PA"/>
</dbReference>
<dbReference type="Proteomes" id="UP000824048">
    <property type="component" value="Unassembled WGS sequence"/>
</dbReference>
<evidence type="ECO:0000256" key="3">
    <source>
        <dbReference type="ARBA" id="ARBA00022801"/>
    </source>
</evidence>
<dbReference type="InterPro" id="IPR051201">
    <property type="entry name" value="Chloro_Bact_Ser_Proteases"/>
</dbReference>
<dbReference type="Pfam" id="PF13365">
    <property type="entry name" value="Trypsin_2"/>
    <property type="match status" value="1"/>
</dbReference>
<keyword evidence="5" id="KW-0472">Membrane</keyword>
<dbReference type="InterPro" id="IPR001940">
    <property type="entry name" value="Peptidase_S1C"/>
</dbReference>
<dbReference type="PROSITE" id="PS50106">
    <property type="entry name" value="PDZ"/>
    <property type="match status" value="1"/>
</dbReference>
<comment type="caution">
    <text evidence="7">The sequence shown here is derived from an EMBL/GenBank/DDBJ whole genome shotgun (WGS) entry which is preliminary data.</text>
</comment>
<gene>
    <name evidence="7" type="ORF">H9811_10355</name>
</gene>
<dbReference type="PANTHER" id="PTHR43343:SF3">
    <property type="entry name" value="PROTEASE DO-LIKE 8, CHLOROPLASTIC"/>
    <property type="match status" value="1"/>
</dbReference>
<sequence length="488" mass="49289">MSNEFDYSGLYNHTTGEGAPQGNPPADHTNNTNPQNSQPEQSSYPNVGSSGMNTANTAKIDYSTPNPTPQQSSYTGTGTTGSNGYTSSFSGGSGNGGNGGYNGYSYASAPQQPPQKPKKRHPVLLRVLAGLGVVVLGFGSGFGGAIVASRTGLTGSQVVLQQVQRETSDATNANSTDGTAMSVQQIASVVSPSVVAITTEQMSGSQTWFGGYYVQSGAGSGVIISQDGYILTCAHVVSGATSVKVQLDGGETYDATIVGSDSTSDIAVIKIEATGLTPAVIGNSDALAVGETVVAVGNPLGTLSNSVTDGIISALNREVTVEDNDMTLLQTDASISPGNSGGGLFNANGELIGIVNAKSSYSEAEGIGFAIPINTAMDIAQQLIENGAVARPALGVKIYDVSDAATAQQLGVSATGVYVVEVTAGSGAEAAGVQAGDRIIAVDDTAVSSSNSVKSYLADKNVGDTVNLQVEREGKILTLAVTLGSSTQ</sequence>
<dbReference type="PRINTS" id="PR00834">
    <property type="entry name" value="PROTEASES2C"/>
</dbReference>
<dbReference type="GO" id="GO:0006508">
    <property type="term" value="P:proteolysis"/>
    <property type="evidence" value="ECO:0007669"/>
    <property type="project" value="UniProtKB-KW"/>
</dbReference>
<protein>
    <submittedName>
        <fullName evidence="7">Trypsin-like peptidase domain-containing protein</fullName>
    </submittedName>
</protein>
<dbReference type="SUPFAM" id="SSF50494">
    <property type="entry name" value="Trypsin-like serine proteases"/>
    <property type="match status" value="1"/>
</dbReference>
<evidence type="ECO:0000256" key="2">
    <source>
        <dbReference type="ARBA" id="ARBA00022670"/>
    </source>
</evidence>
<dbReference type="InterPro" id="IPR043504">
    <property type="entry name" value="Peptidase_S1_PA_chymotrypsin"/>
</dbReference>
<proteinExistence type="inferred from homology"/>
<feature type="domain" description="PDZ" evidence="6">
    <location>
        <begin position="395"/>
        <end position="474"/>
    </location>
</feature>
<keyword evidence="5" id="KW-0812">Transmembrane</keyword>
<dbReference type="Pfam" id="PF13180">
    <property type="entry name" value="PDZ_2"/>
    <property type="match status" value="1"/>
</dbReference>
<reference evidence="7" key="1">
    <citation type="journal article" date="2021" name="PeerJ">
        <title>Extensive microbial diversity within the chicken gut microbiome revealed by metagenomics and culture.</title>
        <authorList>
            <person name="Gilroy R."/>
            <person name="Ravi A."/>
            <person name="Getino M."/>
            <person name="Pursley I."/>
            <person name="Horton D.L."/>
            <person name="Alikhan N.F."/>
            <person name="Baker D."/>
            <person name="Gharbi K."/>
            <person name="Hall N."/>
            <person name="Watson M."/>
            <person name="Adriaenssens E.M."/>
            <person name="Foster-Nyarko E."/>
            <person name="Jarju S."/>
            <person name="Secka A."/>
            <person name="Antonio M."/>
            <person name="Oren A."/>
            <person name="Chaudhuri R.R."/>
            <person name="La Ragione R."/>
            <person name="Hildebrand F."/>
            <person name="Pallen M.J."/>
        </authorList>
    </citation>
    <scope>NUCLEOTIDE SEQUENCE</scope>
    <source>
        <strain evidence="7">ChiSxjej1B13-11774</strain>
    </source>
</reference>
<organism evidence="7 8">
    <name type="scientific">Candidatus Gemmiger excrementigallinarum</name>
    <dbReference type="NCBI Taxonomy" id="2838609"/>
    <lineage>
        <taxon>Bacteria</taxon>
        <taxon>Bacillati</taxon>
        <taxon>Bacillota</taxon>
        <taxon>Clostridia</taxon>
        <taxon>Eubacteriales</taxon>
        <taxon>Gemmiger</taxon>
    </lineage>
</organism>
<evidence type="ECO:0000259" key="6">
    <source>
        <dbReference type="PROSITE" id="PS50106"/>
    </source>
</evidence>
<dbReference type="InterPro" id="IPR001478">
    <property type="entry name" value="PDZ"/>
</dbReference>
<feature type="compositionally biased region" description="Polar residues" evidence="4">
    <location>
        <begin position="1"/>
        <end position="15"/>
    </location>
</feature>
<dbReference type="EMBL" id="DXBP01000062">
    <property type="protein sequence ID" value="HIZ42944.1"/>
    <property type="molecule type" value="Genomic_DNA"/>
</dbReference>
<evidence type="ECO:0000256" key="5">
    <source>
        <dbReference type="SAM" id="Phobius"/>
    </source>
</evidence>
<evidence type="ECO:0000313" key="8">
    <source>
        <dbReference type="Proteomes" id="UP000824048"/>
    </source>
</evidence>
<reference evidence="7" key="2">
    <citation type="submission" date="2021-04" db="EMBL/GenBank/DDBJ databases">
        <authorList>
            <person name="Gilroy R."/>
        </authorList>
    </citation>
    <scope>NUCLEOTIDE SEQUENCE</scope>
    <source>
        <strain evidence="7">ChiSxjej1B13-11774</strain>
    </source>
</reference>
<feature type="compositionally biased region" description="Polar residues" evidence="4">
    <location>
        <begin position="28"/>
        <end position="71"/>
    </location>
</feature>
<evidence type="ECO:0000256" key="1">
    <source>
        <dbReference type="ARBA" id="ARBA00010541"/>
    </source>
</evidence>
<dbReference type="SMART" id="SM00228">
    <property type="entry name" value="PDZ"/>
    <property type="match status" value="1"/>
</dbReference>
<dbReference type="Gene3D" id="2.40.10.10">
    <property type="entry name" value="Trypsin-like serine proteases"/>
    <property type="match status" value="2"/>
</dbReference>
<dbReference type="GO" id="GO:0004252">
    <property type="term" value="F:serine-type endopeptidase activity"/>
    <property type="evidence" value="ECO:0007669"/>
    <property type="project" value="InterPro"/>
</dbReference>
<evidence type="ECO:0000256" key="4">
    <source>
        <dbReference type="SAM" id="MobiDB-lite"/>
    </source>
</evidence>
<keyword evidence="2" id="KW-0645">Protease</keyword>
<name>A0A9D2ESE8_9FIRM</name>
<keyword evidence="5" id="KW-1133">Transmembrane helix</keyword>
<comment type="similarity">
    <text evidence="1">Belongs to the peptidase S1C family.</text>
</comment>
<keyword evidence="3" id="KW-0378">Hydrolase</keyword>
<feature type="region of interest" description="Disordered" evidence="4">
    <location>
        <begin position="1"/>
        <end position="96"/>
    </location>
</feature>
<dbReference type="PANTHER" id="PTHR43343">
    <property type="entry name" value="PEPTIDASE S12"/>
    <property type="match status" value="1"/>
</dbReference>
<evidence type="ECO:0000313" key="7">
    <source>
        <dbReference type="EMBL" id="HIZ42944.1"/>
    </source>
</evidence>
<dbReference type="SUPFAM" id="SSF50156">
    <property type="entry name" value="PDZ domain-like"/>
    <property type="match status" value="1"/>
</dbReference>
<feature type="compositionally biased region" description="Low complexity" evidence="4">
    <location>
        <begin position="72"/>
        <end position="90"/>
    </location>
</feature>